<gene>
    <name evidence="1" type="ORF">IAD41_05040</name>
</gene>
<evidence type="ECO:0000313" key="1">
    <source>
        <dbReference type="EMBL" id="HIS82955.1"/>
    </source>
</evidence>
<dbReference type="Proteomes" id="UP000824139">
    <property type="component" value="Unassembled WGS sequence"/>
</dbReference>
<reference evidence="1" key="2">
    <citation type="journal article" date="2021" name="PeerJ">
        <title>Extensive microbial diversity within the chicken gut microbiome revealed by metagenomics and culture.</title>
        <authorList>
            <person name="Gilroy R."/>
            <person name="Ravi A."/>
            <person name="Getino M."/>
            <person name="Pursley I."/>
            <person name="Horton D.L."/>
            <person name="Alikhan N.F."/>
            <person name="Baker D."/>
            <person name="Gharbi K."/>
            <person name="Hall N."/>
            <person name="Watson M."/>
            <person name="Adriaenssens E.M."/>
            <person name="Foster-Nyarko E."/>
            <person name="Jarju S."/>
            <person name="Secka A."/>
            <person name="Antonio M."/>
            <person name="Oren A."/>
            <person name="Chaudhuri R.R."/>
            <person name="La Ragione R."/>
            <person name="Hildebrand F."/>
            <person name="Pallen M.J."/>
        </authorList>
    </citation>
    <scope>NUCLEOTIDE SEQUENCE</scope>
    <source>
        <strain evidence="1">CHK152-2994</strain>
    </source>
</reference>
<dbReference type="AlphaFoldDB" id="A0A9D1FVU5"/>
<evidence type="ECO:0000313" key="2">
    <source>
        <dbReference type="Proteomes" id="UP000824139"/>
    </source>
</evidence>
<comment type="caution">
    <text evidence="1">The sequence shown here is derived from an EMBL/GenBank/DDBJ whole genome shotgun (WGS) entry which is preliminary data.</text>
</comment>
<accession>A0A9D1FVU5</accession>
<dbReference type="EMBL" id="DVJO01000107">
    <property type="protein sequence ID" value="HIS82955.1"/>
    <property type="molecule type" value="Genomic_DNA"/>
</dbReference>
<reference evidence="1" key="1">
    <citation type="submission" date="2020-10" db="EMBL/GenBank/DDBJ databases">
        <authorList>
            <person name="Gilroy R."/>
        </authorList>
    </citation>
    <scope>NUCLEOTIDE SEQUENCE</scope>
    <source>
        <strain evidence="1">CHK152-2994</strain>
    </source>
</reference>
<protein>
    <submittedName>
        <fullName evidence="1">Uncharacterized protein</fullName>
    </submittedName>
</protein>
<sequence length="373" mass="42350">MGMSASQARLLSLTARLTDNENSGQDISYSKIRLADKMDQLNEDYLNALKATKLTVLTGFNNSEEVYTDISYSLMTGYNTVAAGKQYVVTDKKGRVLVTQQIAAAYEAGNGDLNTFLAKMGYSQADIDITKNSSGGDDDEDKLLAKQKIHEAWDQYLTSVGLEYEDEEHGLEFGYTSFGTDYFSGYPTYTLNGETKALNYEGTTQEQRELYDYALSLTEAYYGDSDSANSLKTAANPENAGYIKYLTNIFQRIQQTGYYTEEDQSKTIKDNAWFEEQLRKGELQLEYYSTTDKKFISTSIDQDSSIQEVEDEREIALVEEKYKMDMAQVEQMDNKFDMELKKLDTEHNALQTEYDSVKSVIDKNVEKTFNIFS</sequence>
<name>A0A9D1FVU5_9BACT</name>
<proteinExistence type="predicted"/>
<organism evidence="1 2">
    <name type="scientific">Candidatus Scatenecus faecavium</name>
    <dbReference type="NCBI Taxonomy" id="2840915"/>
    <lineage>
        <taxon>Bacteria</taxon>
        <taxon>Candidatus Scatenecus</taxon>
    </lineage>
</organism>